<feature type="transmembrane region" description="Helical" evidence="11">
    <location>
        <begin position="138"/>
        <end position="158"/>
    </location>
</feature>
<gene>
    <name evidence="11 13" type="primary">nhaA</name>
    <name evidence="13" type="ORF">G1H10_03425</name>
</gene>
<keyword evidence="3 11" id="KW-0050">Antiport</keyword>
<feature type="region of interest" description="Disordered" evidence="12">
    <location>
        <begin position="1"/>
        <end position="26"/>
    </location>
</feature>
<dbReference type="InterPro" id="IPR004670">
    <property type="entry name" value="NhaA"/>
</dbReference>
<proteinExistence type="inferred from homology"/>
<feature type="transmembrane region" description="Helical" evidence="11">
    <location>
        <begin position="251"/>
        <end position="280"/>
    </location>
</feature>
<comment type="caution">
    <text evidence="13">The sequence shown here is derived from an EMBL/GenBank/DDBJ whole genome shotgun (WGS) entry which is preliminary data.</text>
</comment>
<evidence type="ECO:0000256" key="8">
    <source>
        <dbReference type="ARBA" id="ARBA00023065"/>
    </source>
</evidence>
<dbReference type="HAMAP" id="MF_01844">
    <property type="entry name" value="NhaA"/>
    <property type="match status" value="1"/>
</dbReference>
<evidence type="ECO:0000313" key="14">
    <source>
        <dbReference type="Proteomes" id="UP000475214"/>
    </source>
</evidence>
<keyword evidence="2 11" id="KW-0813">Transport</keyword>
<accession>A0A6L9S164</accession>
<organism evidence="13 14">
    <name type="scientific">Phytoactinopolyspora halotolerans</name>
    <dbReference type="NCBI Taxonomy" id="1981512"/>
    <lineage>
        <taxon>Bacteria</taxon>
        <taxon>Bacillati</taxon>
        <taxon>Actinomycetota</taxon>
        <taxon>Actinomycetes</taxon>
        <taxon>Jiangellales</taxon>
        <taxon>Jiangellaceae</taxon>
        <taxon>Phytoactinopolyspora</taxon>
    </lineage>
</organism>
<name>A0A6L9S164_9ACTN</name>
<feature type="compositionally biased region" description="Basic and acidic residues" evidence="12">
    <location>
        <begin position="1"/>
        <end position="10"/>
    </location>
</feature>
<keyword evidence="9 11" id="KW-0472">Membrane</keyword>
<keyword evidence="7 11" id="KW-0915">Sodium</keyword>
<dbReference type="GO" id="GO:0005886">
    <property type="term" value="C:plasma membrane"/>
    <property type="evidence" value="ECO:0007669"/>
    <property type="project" value="UniProtKB-SubCell"/>
</dbReference>
<feature type="transmembrane region" description="Helical" evidence="11">
    <location>
        <begin position="400"/>
        <end position="426"/>
    </location>
</feature>
<dbReference type="Pfam" id="PF06965">
    <property type="entry name" value="Na_H_antiport_1"/>
    <property type="match status" value="1"/>
</dbReference>
<comment type="catalytic activity">
    <reaction evidence="11">
        <text>Na(+)(in) + 2 H(+)(out) = Na(+)(out) + 2 H(+)(in)</text>
        <dbReference type="Rhea" id="RHEA:29251"/>
        <dbReference type="ChEBI" id="CHEBI:15378"/>
        <dbReference type="ChEBI" id="CHEBI:29101"/>
    </reaction>
</comment>
<keyword evidence="14" id="KW-1185">Reference proteome</keyword>
<evidence type="ECO:0000256" key="3">
    <source>
        <dbReference type="ARBA" id="ARBA00022449"/>
    </source>
</evidence>
<feature type="transmembrane region" description="Helical" evidence="11">
    <location>
        <begin position="50"/>
        <end position="75"/>
    </location>
</feature>
<evidence type="ECO:0000256" key="12">
    <source>
        <dbReference type="SAM" id="MobiDB-lite"/>
    </source>
</evidence>
<feature type="transmembrane region" description="Helical" evidence="11">
    <location>
        <begin position="198"/>
        <end position="219"/>
    </location>
</feature>
<feature type="transmembrane region" description="Helical" evidence="11">
    <location>
        <begin position="170"/>
        <end position="189"/>
    </location>
</feature>
<dbReference type="Gene3D" id="1.20.1530.10">
    <property type="entry name" value="Na+/H+ antiporter like domain"/>
    <property type="match status" value="1"/>
</dbReference>
<keyword evidence="8 11" id="KW-0406">Ion transport</keyword>
<evidence type="ECO:0000256" key="6">
    <source>
        <dbReference type="ARBA" id="ARBA00022989"/>
    </source>
</evidence>
<feature type="transmembrane region" description="Helical" evidence="11">
    <location>
        <begin position="107"/>
        <end position="126"/>
    </location>
</feature>
<evidence type="ECO:0000256" key="11">
    <source>
        <dbReference type="HAMAP-Rule" id="MF_01844"/>
    </source>
</evidence>
<dbReference type="EMBL" id="JAAGOA010000002">
    <property type="protein sequence ID" value="NED99214.1"/>
    <property type="molecule type" value="Genomic_DNA"/>
</dbReference>
<keyword evidence="6 11" id="KW-1133">Transmembrane helix</keyword>
<dbReference type="InterPro" id="IPR023171">
    <property type="entry name" value="Na/H_antiporter_dom_sf"/>
</dbReference>
<keyword evidence="4 11" id="KW-1003">Cell membrane</keyword>
<evidence type="ECO:0000313" key="13">
    <source>
        <dbReference type="EMBL" id="NED99214.1"/>
    </source>
</evidence>
<protein>
    <recommendedName>
        <fullName evidence="11">Na(+)/H(+) antiporter NhaA</fullName>
    </recommendedName>
    <alternativeName>
        <fullName evidence="11">Sodium/proton antiporter NhaA</fullName>
    </alternativeName>
</protein>
<dbReference type="AlphaFoldDB" id="A0A6L9S164"/>
<dbReference type="GO" id="GO:0006885">
    <property type="term" value="P:regulation of pH"/>
    <property type="evidence" value="ECO:0007669"/>
    <property type="project" value="UniProtKB-UniRule"/>
</dbReference>
<reference evidence="13 14" key="1">
    <citation type="submission" date="2020-02" db="EMBL/GenBank/DDBJ databases">
        <authorList>
            <person name="Li X.-J."/>
            <person name="Han X.-M."/>
        </authorList>
    </citation>
    <scope>NUCLEOTIDE SEQUENCE [LARGE SCALE GENOMIC DNA]</scope>
    <source>
        <strain evidence="13 14">CCTCC AB 2017055</strain>
    </source>
</reference>
<evidence type="ECO:0000256" key="10">
    <source>
        <dbReference type="ARBA" id="ARBA00023201"/>
    </source>
</evidence>
<evidence type="ECO:0000256" key="5">
    <source>
        <dbReference type="ARBA" id="ARBA00022692"/>
    </source>
</evidence>
<feature type="transmembrane region" description="Helical" evidence="11">
    <location>
        <begin position="364"/>
        <end position="388"/>
    </location>
</feature>
<evidence type="ECO:0000256" key="1">
    <source>
        <dbReference type="ARBA" id="ARBA00004429"/>
    </source>
</evidence>
<comment type="function">
    <text evidence="11">Na(+)/H(+) antiporter that extrudes sodium in exchange for external protons.</text>
</comment>
<dbReference type="PANTHER" id="PTHR30341">
    <property type="entry name" value="SODIUM ION/PROTON ANTIPORTER NHAA-RELATED"/>
    <property type="match status" value="1"/>
</dbReference>
<evidence type="ECO:0000256" key="9">
    <source>
        <dbReference type="ARBA" id="ARBA00023136"/>
    </source>
</evidence>
<dbReference type="Proteomes" id="UP000475214">
    <property type="component" value="Unassembled WGS sequence"/>
</dbReference>
<comment type="subcellular location">
    <subcellularLocation>
        <location evidence="1">Cell inner membrane</location>
        <topology evidence="1">Multi-pass membrane protein</topology>
    </subcellularLocation>
    <subcellularLocation>
        <location evidence="11">Cell membrane</location>
        <topology evidence="11">Multi-pass membrane protein</topology>
    </subcellularLocation>
</comment>
<evidence type="ECO:0000256" key="7">
    <source>
        <dbReference type="ARBA" id="ARBA00023053"/>
    </source>
</evidence>
<comment type="similarity">
    <text evidence="11">Belongs to the NhaA Na(+)/H(+) (TC 2.A.33) antiporter family.</text>
</comment>
<dbReference type="NCBIfam" id="TIGR00773">
    <property type="entry name" value="NhaA"/>
    <property type="match status" value="1"/>
</dbReference>
<keyword evidence="10 11" id="KW-0739">Sodium transport</keyword>
<feature type="transmembrane region" description="Helical" evidence="11">
    <location>
        <begin position="438"/>
        <end position="458"/>
    </location>
</feature>
<sequence>MADGDRHESGPPDTEGAEQSGNPGKSGIWRAGPIWMASDRKLARFVGRPVAAFLRVEAAGGIILLAAALIALFWANSPWSDTYESFWTTEFTLRIGEYELTEDLRHWVNDALMALFFFVVGLEIKYEMACGELRDPRSAAVPIMAAFGGMVVPAAIYIAFNAGGDGADGWGIPMATDIAFALGVLAVLGRRIPSAARVFLLTLAIVDDIGAITVIAVFYTESISFIWLGLALAGILIIIGLRRIRVWSPYVYITLGMFVWLATFQSGVHATIAGVILGLLTPAKPLLDQAQAKEYARQSLPDELDPSEVRRYRFLLNESISMSERLERALHPWSSYVVLPIFALANAGIDLGGGVLGEALGSPITLGVATGLVVGKTVGVTVTSWLAVRLGWGRLPTGTSWTTMVGLAMVAGVGFTVSLFITGLAFGDGTLPADDAKVGVLGGSIVAASIGAALLILAGRRRHDETSSLGVEQEPAAR</sequence>
<evidence type="ECO:0000256" key="4">
    <source>
        <dbReference type="ARBA" id="ARBA00022475"/>
    </source>
</evidence>
<evidence type="ECO:0000256" key="2">
    <source>
        <dbReference type="ARBA" id="ARBA00022448"/>
    </source>
</evidence>
<feature type="transmembrane region" description="Helical" evidence="11">
    <location>
        <begin position="225"/>
        <end position="244"/>
    </location>
</feature>
<dbReference type="PANTHER" id="PTHR30341:SF0">
    <property type="entry name" value="NA(+)_H(+) ANTIPORTER NHAA"/>
    <property type="match status" value="1"/>
</dbReference>
<keyword evidence="5 11" id="KW-0812">Transmembrane</keyword>
<dbReference type="GO" id="GO:0015385">
    <property type="term" value="F:sodium:proton antiporter activity"/>
    <property type="evidence" value="ECO:0007669"/>
    <property type="project" value="UniProtKB-UniRule"/>
</dbReference>